<dbReference type="CDD" id="cd13690">
    <property type="entry name" value="PBP2_GluB"/>
    <property type="match status" value="1"/>
</dbReference>
<feature type="signal peptide" evidence="4">
    <location>
        <begin position="1"/>
        <end position="29"/>
    </location>
</feature>
<dbReference type="PANTHER" id="PTHR30085:SF6">
    <property type="entry name" value="ABC TRANSPORTER GLUTAMINE-BINDING PROTEIN GLNH"/>
    <property type="match status" value="1"/>
</dbReference>
<feature type="chain" id="PRO_5045044119" evidence="4">
    <location>
        <begin position="30"/>
        <end position="290"/>
    </location>
</feature>
<evidence type="ECO:0000313" key="6">
    <source>
        <dbReference type="EMBL" id="GMA19672.1"/>
    </source>
</evidence>
<protein>
    <submittedName>
        <fullName evidence="6">ABC transporter substrate-binding protein</fullName>
    </submittedName>
</protein>
<dbReference type="InterPro" id="IPR051455">
    <property type="entry name" value="Bact_solute-bind_prot3"/>
</dbReference>
<dbReference type="Gene3D" id="3.40.190.10">
    <property type="entry name" value="Periplasmic binding protein-like II"/>
    <property type="match status" value="2"/>
</dbReference>
<dbReference type="RefSeq" id="WP_241445328.1">
    <property type="nucleotide sequence ID" value="NZ_BSUJ01000001.1"/>
</dbReference>
<evidence type="ECO:0000256" key="3">
    <source>
        <dbReference type="ARBA" id="ARBA00022729"/>
    </source>
</evidence>
<reference evidence="7" key="1">
    <citation type="journal article" date="2019" name="Int. J. Syst. Evol. Microbiol.">
        <title>The Global Catalogue of Microorganisms (GCM) 10K type strain sequencing project: providing services to taxonomists for standard genome sequencing and annotation.</title>
        <authorList>
            <consortium name="The Broad Institute Genomics Platform"/>
            <consortium name="The Broad Institute Genome Sequencing Center for Infectious Disease"/>
            <person name="Wu L."/>
            <person name="Ma J."/>
        </authorList>
    </citation>
    <scope>NUCLEOTIDE SEQUENCE [LARGE SCALE GENOMIC DNA]</scope>
    <source>
        <strain evidence="7">NBRC 105830</strain>
    </source>
</reference>
<evidence type="ECO:0000256" key="1">
    <source>
        <dbReference type="ARBA" id="ARBA00010333"/>
    </source>
</evidence>
<evidence type="ECO:0000256" key="4">
    <source>
        <dbReference type="SAM" id="SignalP"/>
    </source>
</evidence>
<comment type="caution">
    <text evidence="6">The sequence shown here is derived from an EMBL/GenBank/DDBJ whole genome shotgun (WGS) entry which is preliminary data.</text>
</comment>
<sequence length="290" mass="29655">MNHNTSCSPLARRALVTLVASGLAAASLAACSGSGGGDGSTSPSAAAPATSGATLAIGVATDEPGISVKEGSSYSGFDIDTAKYVAGKLGVGESNIVWKPVAKADRESALASGEVDLVVQSYSITDARKQKVDFAGPYFEAKQDLLIRRNDETISSPETLDGKTLCSVKGTTSAAFVKQRYAGKITLREVPSLSECVRSLAAGDVDAVTDDDLILAGFAATPEYKGVLRVLGKGFSDETYGIGVKKGDSAMVGKVNSALKEYISSGAWKKSLNETVAPSGYSVPAAPTVG</sequence>
<dbReference type="PROSITE" id="PS51318">
    <property type="entry name" value="TAT"/>
    <property type="match status" value="1"/>
</dbReference>
<dbReference type="SUPFAM" id="SSF53850">
    <property type="entry name" value="Periplasmic binding protein-like II"/>
    <property type="match status" value="1"/>
</dbReference>
<feature type="domain" description="Solute-binding protein family 3/N-terminal" evidence="5">
    <location>
        <begin position="54"/>
        <end position="279"/>
    </location>
</feature>
<dbReference type="Proteomes" id="UP001157109">
    <property type="component" value="Unassembled WGS sequence"/>
</dbReference>
<evidence type="ECO:0000256" key="2">
    <source>
        <dbReference type="ARBA" id="ARBA00022448"/>
    </source>
</evidence>
<dbReference type="Pfam" id="PF00497">
    <property type="entry name" value="SBP_bac_3"/>
    <property type="match status" value="1"/>
</dbReference>
<keyword evidence="7" id="KW-1185">Reference proteome</keyword>
<dbReference type="InterPro" id="IPR001638">
    <property type="entry name" value="Solute-binding_3/MltF_N"/>
</dbReference>
<accession>A0ABQ6HNE4</accession>
<gene>
    <name evidence="6" type="primary">gluB</name>
    <name evidence="6" type="ORF">GCM10025862_16930</name>
</gene>
<dbReference type="InterPro" id="IPR006311">
    <property type="entry name" value="TAT_signal"/>
</dbReference>
<comment type="similarity">
    <text evidence="1">Belongs to the bacterial solute-binding protein 3 family.</text>
</comment>
<keyword evidence="3 4" id="KW-0732">Signal</keyword>
<keyword evidence="2" id="KW-0813">Transport</keyword>
<dbReference type="SMART" id="SM00062">
    <property type="entry name" value="PBPb"/>
    <property type="match status" value="1"/>
</dbReference>
<organism evidence="6 7">
    <name type="scientific">Arsenicicoccus piscis</name>
    <dbReference type="NCBI Taxonomy" id="673954"/>
    <lineage>
        <taxon>Bacteria</taxon>
        <taxon>Bacillati</taxon>
        <taxon>Actinomycetota</taxon>
        <taxon>Actinomycetes</taxon>
        <taxon>Micrococcales</taxon>
        <taxon>Intrasporangiaceae</taxon>
        <taxon>Arsenicicoccus</taxon>
    </lineage>
</organism>
<dbReference type="EMBL" id="BSUJ01000001">
    <property type="protein sequence ID" value="GMA19672.1"/>
    <property type="molecule type" value="Genomic_DNA"/>
</dbReference>
<proteinExistence type="inferred from homology"/>
<evidence type="ECO:0000313" key="7">
    <source>
        <dbReference type="Proteomes" id="UP001157109"/>
    </source>
</evidence>
<name>A0ABQ6HNE4_9MICO</name>
<evidence type="ECO:0000259" key="5">
    <source>
        <dbReference type="SMART" id="SM00062"/>
    </source>
</evidence>
<dbReference type="PANTHER" id="PTHR30085">
    <property type="entry name" value="AMINO ACID ABC TRANSPORTER PERMEASE"/>
    <property type="match status" value="1"/>
</dbReference>